<protein>
    <recommendedName>
        <fullName evidence="3 14">UDP-N-acetylmuramate--L-alanine ligase</fullName>
        <ecNumber evidence="3 14">6.3.2.8</ecNumber>
    </recommendedName>
</protein>
<evidence type="ECO:0000259" key="15">
    <source>
        <dbReference type="Pfam" id="PF01225"/>
    </source>
</evidence>
<evidence type="ECO:0000256" key="5">
    <source>
        <dbReference type="ARBA" id="ARBA00022598"/>
    </source>
</evidence>
<evidence type="ECO:0000313" key="18">
    <source>
        <dbReference type="EMBL" id="QNN60217.1"/>
    </source>
</evidence>
<evidence type="ECO:0000259" key="17">
    <source>
        <dbReference type="Pfam" id="PF08245"/>
    </source>
</evidence>
<evidence type="ECO:0000256" key="10">
    <source>
        <dbReference type="ARBA" id="ARBA00022984"/>
    </source>
</evidence>
<dbReference type="GO" id="GO:0008360">
    <property type="term" value="P:regulation of cell shape"/>
    <property type="evidence" value="ECO:0007669"/>
    <property type="project" value="UniProtKB-KW"/>
</dbReference>
<dbReference type="GO" id="GO:0005737">
    <property type="term" value="C:cytoplasm"/>
    <property type="evidence" value="ECO:0007669"/>
    <property type="project" value="UniProtKB-SubCell"/>
</dbReference>
<dbReference type="SUPFAM" id="SSF53623">
    <property type="entry name" value="MurD-like peptide ligases, catalytic domain"/>
    <property type="match status" value="1"/>
</dbReference>
<dbReference type="InterPro" id="IPR004101">
    <property type="entry name" value="Mur_ligase_C"/>
</dbReference>
<evidence type="ECO:0000256" key="13">
    <source>
        <dbReference type="ARBA" id="ARBA00047833"/>
    </source>
</evidence>
<evidence type="ECO:0000256" key="6">
    <source>
        <dbReference type="ARBA" id="ARBA00022618"/>
    </source>
</evidence>
<dbReference type="KEGG" id="eio:H9L01_07540"/>
<reference evidence="18 19" key="1">
    <citation type="submission" date="2020-08" db="EMBL/GenBank/DDBJ databases">
        <title>Genome sequence of Erysipelothrix inopinata DSM 15511T.</title>
        <authorList>
            <person name="Hyun D.-W."/>
            <person name="Bae J.-W."/>
        </authorList>
    </citation>
    <scope>NUCLEOTIDE SEQUENCE [LARGE SCALE GENOMIC DNA]</scope>
    <source>
        <strain evidence="18 19">DSM 15511</strain>
    </source>
</reference>
<dbReference type="InterPro" id="IPR013221">
    <property type="entry name" value="Mur_ligase_cen"/>
</dbReference>
<comment type="subcellular location">
    <subcellularLocation>
        <location evidence="1">Cytoplasm</location>
    </subcellularLocation>
</comment>
<keyword evidence="8" id="KW-0067">ATP-binding</keyword>
<comment type="pathway">
    <text evidence="2">Cell wall biogenesis; peptidoglycan biosynthesis.</text>
</comment>
<keyword evidence="4" id="KW-0963">Cytoplasm</keyword>
<feature type="domain" description="Mur ligase N-terminal catalytic" evidence="15">
    <location>
        <begin position="7"/>
        <end position="106"/>
    </location>
</feature>
<comment type="catalytic activity">
    <reaction evidence="13">
        <text>UDP-N-acetyl-alpha-D-muramate + L-alanine + ATP = UDP-N-acetyl-alpha-D-muramoyl-L-alanine + ADP + phosphate + H(+)</text>
        <dbReference type="Rhea" id="RHEA:23372"/>
        <dbReference type="ChEBI" id="CHEBI:15378"/>
        <dbReference type="ChEBI" id="CHEBI:30616"/>
        <dbReference type="ChEBI" id="CHEBI:43474"/>
        <dbReference type="ChEBI" id="CHEBI:57972"/>
        <dbReference type="ChEBI" id="CHEBI:70757"/>
        <dbReference type="ChEBI" id="CHEBI:83898"/>
        <dbReference type="ChEBI" id="CHEBI:456216"/>
        <dbReference type="EC" id="6.3.2.8"/>
    </reaction>
</comment>
<dbReference type="NCBIfam" id="TIGR01082">
    <property type="entry name" value="murC"/>
    <property type="match status" value="1"/>
</dbReference>
<evidence type="ECO:0000256" key="3">
    <source>
        <dbReference type="ARBA" id="ARBA00012211"/>
    </source>
</evidence>
<dbReference type="EMBL" id="CP060715">
    <property type="protein sequence ID" value="QNN60217.1"/>
    <property type="molecule type" value="Genomic_DNA"/>
</dbReference>
<dbReference type="InterPro" id="IPR036565">
    <property type="entry name" value="Mur-like_cat_sf"/>
</dbReference>
<accession>A0A7G9RX92</accession>
<dbReference type="Gene3D" id="3.40.1190.10">
    <property type="entry name" value="Mur-like, catalytic domain"/>
    <property type="match status" value="1"/>
</dbReference>
<dbReference type="GO" id="GO:0051301">
    <property type="term" value="P:cell division"/>
    <property type="evidence" value="ECO:0007669"/>
    <property type="project" value="UniProtKB-KW"/>
</dbReference>
<dbReference type="InterPro" id="IPR005758">
    <property type="entry name" value="UDP-N-AcMur_Ala_ligase_MurC"/>
</dbReference>
<dbReference type="EC" id="6.3.2.8" evidence="3 14"/>
<proteinExistence type="predicted"/>
<dbReference type="GO" id="GO:0071555">
    <property type="term" value="P:cell wall organization"/>
    <property type="evidence" value="ECO:0007669"/>
    <property type="project" value="UniProtKB-KW"/>
</dbReference>
<keyword evidence="12" id="KW-0961">Cell wall biogenesis/degradation</keyword>
<evidence type="ECO:0000256" key="7">
    <source>
        <dbReference type="ARBA" id="ARBA00022741"/>
    </source>
</evidence>
<dbReference type="RefSeq" id="WP_187533349.1">
    <property type="nucleotide sequence ID" value="NZ_CBCSHU010000018.1"/>
</dbReference>
<dbReference type="AlphaFoldDB" id="A0A7G9RX92"/>
<dbReference type="UniPathway" id="UPA00219"/>
<dbReference type="GO" id="GO:0005524">
    <property type="term" value="F:ATP binding"/>
    <property type="evidence" value="ECO:0007669"/>
    <property type="project" value="UniProtKB-KW"/>
</dbReference>
<dbReference type="GO" id="GO:0008763">
    <property type="term" value="F:UDP-N-acetylmuramate-L-alanine ligase activity"/>
    <property type="evidence" value="ECO:0007669"/>
    <property type="project" value="UniProtKB-UniRule"/>
</dbReference>
<keyword evidence="19" id="KW-1185">Reference proteome</keyword>
<evidence type="ECO:0000256" key="1">
    <source>
        <dbReference type="ARBA" id="ARBA00004496"/>
    </source>
</evidence>
<dbReference type="InterPro" id="IPR050061">
    <property type="entry name" value="MurCDEF_pg_biosynth"/>
</dbReference>
<dbReference type="SUPFAM" id="SSF51984">
    <property type="entry name" value="MurCD N-terminal domain"/>
    <property type="match status" value="1"/>
</dbReference>
<evidence type="ECO:0000256" key="8">
    <source>
        <dbReference type="ARBA" id="ARBA00022840"/>
    </source>
</evidence>
<organism evidence="18 19">
    <name type="scientific">Erysipelothrix inopinata</name>
    <dbReference type="NCBI Taxonomy" id="225084"/>
    <lineage>
        <taxon>Bacteria</taxon>
        <taxon>Bacillati</taxon>
        <taxon>Bacillota</taxon>
        <taxon>Erysipelotrichia</taxon>
        <taxon>Erysipelotrichales</taxon>
        <taxon>Erysipelotrichaceae</taxon>
        <taxon>Erysipelothrix</taxon>
    </lineage>
</organism>
<evidence type="ECO:0000256" key="9">
    <source>
        <dbReference type="ARBA" id="ARBA00022960"/>
    </source>
</evidence>
<evidence type="ECO:0000256" key="14">
    <source>
        <dbReference type="NCBIfam" id="TIGR01082"/>
    </source>
</evidence>
<dbReference type="InterPro" id="IPR036615">
    <property type="entry name" value="Mur_ligase_C_dom_sf"/>
</dbReference>
<dbReference type="Gene3D" id="3.40.50.720">
    <property type="entry name" value="NAD(P)-binding Rossmann-like Domain"/>
    <property type="match status" value="1"/>
</dbReference>
<evidence type="ECO:0000256" key="4">
    <source>
        <dbReference type="ARBA" id="ARBA00022490"/>
    </source>
</evidence>
<dbReference type="Pfam" id="PF01225">
    <property type="entry name" value="Mur_ligase"/>
    <property type="match status" value="1"/>
</dbReference>
<keyword evidence="7" id="KW-0547">Nucleotide-binding</keyword>
<dbReference type="PANTHER" id="PTHR43445">
    <property type="entry name" value="UDP-N-ACETYLMURAMATE--L-ALANINE LIGASE-RELATED"/>
    <property type="match status" value="1"/>
</dbReference>
<sequence>MKKNETVYFIGIKGTGMASMARICHQLGYDVLGSDIDRHFFTEDALREINIPILSFNKDNIKDGMTVIIGNAFGDDHEEVVAAHENPTVETYRYHEYLGKLMEGYRSIAVSGSHGKTTTTTLLRDMLSESKDVGYLIGDGRGELIPNDEYFAVEACEFRRHFLAYKPKVAIMTNFEIDHVDYFKDVRDYLSAYEAFADNVEELLVIWGDDPHYKELNLNHKIWTYGFNEGNNFIATNMEKLTDSTRFDVIQDGVNIGRFDLPIVGDHMVLDALSVIAVGVYENIDVAMIEKGLQSFKGAKRRYVVDEDATNVYIDDYAHHPTEVRVTLEATRTRYPDRKIVAIFKPHRVGRVHYFVDEFASALSIADEVYLCPFTSIDDQEEGIDIDITYLQDRIPNSKIVELNDHDLDLLASHAPAVYVFMSSKDIYDLKDALKMRFNS</sequence>
<keyword evidence="6" id="KW-0132">Cell division</keyword>
<evidence type="ECO:0000256" key="11">
    <source>
        <dbReference type="ARBA" id="ARBA00023306"/>
    </source>
</evidence>
<evidence type="ECO:0000313" key="19">
    <source>
        <dbReference type="Proteomes" id="UP000515928"/>
    </source>
</evidence>
<dbReference type="Pfam" id="PF02875">
    <property type="entry name" value="Mur_ligase_C"/>
    <property type="match status" value="1"/>
</dbReference>
<keyword evidence="11" id="KW-0131">Cell cycle</keyword>
<dbReference type="PANTHER" id="PTHR43445:SF3">
    <property type="entry name" value="UDP-N-ACETYLMURAMATE--L-ALANINE LIGASE"/>
    <property type="match status" value="1"/>
</dbReference>
<feature type="domain" description="Mur ligase C-terminal" evidence="16">
    <location>
        <begin position="304"/>
        <end position="379"/>
    </location>
</feature>
<evidence type="ECO:0000256" key="12">
    <source>
        <dbReference type="ARBA" id="ARBA00023316"/>
    </source>
</evidence>
<keyword evidence="10" id="KW-0573">Peptidoglycan synthesis</keyword>
<dbReference type="InterPro" id="IPR000713">
    <property type="entry name" value="Mur_ligase_N"/>
</dbReference>
<dbReference type="Proteomes" id="UP000515928">
    <property type="component" value="Chromosome"/>
</dbReference>
<evidence type="ECO:0000259" key="16">
    <source>
        <dbReference type="Pfam" id="PF02875"/>
    </source>
</evidence>
<gene>
    <name evidence="18" type="primary">murC</name>
    <name evidence="18" type="ORF">H9L01_07540</name>
</gene>
<keyword evidence="5 18" id="KW-0436">Ligase</keyword>
<evidence type="ECO:0000256" key="2">
    <source>
        <dbReference type="ARBA" id="ARBA00004752"/>
    </source>
</evidence>
<keyword evidence="9" id="KW-0133">Cell shape</keyword>
<dbReference type="GO" id="GO:0009252">
    <property type="term" value="P:peptidoglycan biosynthetic process"/>
    <property type="evidence" value="ECO:0007669"/>
    <property type="project" value="UniProtKB-UniRule"/>
</dbReference>
<dbReference type="Pfam" id="PF08245">
    <property type="entry name" value="Mur_ligase_M"/>
    <property type="match status" value="1"/>
</dbReference>
<dbReference type="SUPFAM" id="SSF53244">
    <property type="entry name" value="MurD-like peptide ligases, peptide-binding domain"/>
    <property type="match status" value="1"/>
</dbReference>
<name>A0A7G9RX92_9FIRM</name>
<dbReference type="Gene3D" id="3.90.190.20">
    <property type="entry name" value="Mur ligase, C-terminal domain"/>
    <property type="match status" value="1"/>
</dbReference>
<feature type="domain" description="Mur ligase central" evidence="17">
    <location>
        <begin position="110"/>
        <end position="278"/>
    </location>
</feature>